<dbReference type="EMBL" id="PSNW01000001">
    <property type="protein sequence ID" value="PPE75371.1"/>
    <property type="molecule type" value="Genomic_DNA"/>
</dbReference>
<dbReference type="RefSeq" id="WP_104228337.1">
    <property type="nucleotide sequence ID" value="NZ_PSNW01000001.1"/>
</dbReference>
<reference evidence="2 3" key="1">
    <citation type="submission" date="2018-02" db="EMBL/GenBank/DDBJ databases">
        <title>Genome sequencing of Solimonas sp. HR-BB.</title>
        <authorList>
            <person name="Lee Y."/>
            <person name="Jeon C.O."/>
        </authorList>
    </citation>
    <scope>NUCLEOTIDE SEQUENCE [LARGE SCALE GENOMIC DNA]</scope>
    <source>
        <strain evidence="2 3">HR-BB</strain>
    </source>
</reference>
<proteinExistence type="predicted"/>
<protein>
    <recommendedName>
        <fullName evidence="1">AB hydrolase-1 domain-containing protein</fullName>
    </recommendedName>
</protein>
<dbReference type="InterPro" id="IPR000073">
    <property type="entry name" value="AB_hydrolase_1"/>
</dbReference>
<keyword evidence="3" id="KW-1185">Reference proteome</keyword>
<evidence type="ECO:0000313" key="3">
    <source>
        <dbReference type="Proteomes" id="UP000238220"/>
    </source>
</evidence>
<dbReference type="Proteomes" id="UP000238220">
    <property type="component" value="Unassembled WGS sequence"/>
</dbReference>
<dbReference type="InterPro" id="IPR029058">
    <property type="entry name" value="AB_hydrolase_fold"/>
</dbReference>
<gene>
    <name evidence="2" type="ORF">C3942_00270</name>
</gene>
<accession>A0A2S5TK83</accession>
<dbReference type="OrthoDB" id="9800435at2"/>
<feature type="domain" description="AB hydrolase-1" evidence="1">
    <location>
        <begin position="53"/>
        <end position="139"/>
    </location>
</feature>
<evidence type="ECO:0000313" key="2">
    <source>
        <dbReference type="EMBL" id="PPE75371.1"/>
    </source>
</evidence>
<dbReference type="Pfam" id="PF00561">
    <property type="entry name" value="Abhydrolase_1"/>
    <property type="match status" value="1"/>
</dbReference>
<dbReference type="AlphaFoldDB" id="A0A2S5TK83"/>
<sequence length="216" mass="22819">MELPQPGQSSEWLIDGPAGRIEALLSAPRGAAPRGFAVICHPHPLFGGAMSNKVVYTLSSGALQAGLATLRFNFRGVGRSAGLHDEGRGETGDVLFLAGLMRELLPAGPRVLAGFSFGAFVALKAAAQLRPDALVSIAPPFGKYFGGEAPPPHPGCPWLVVHSRDDDTVSYEETREILAEYSPPPQLVTVDGAGHFFHGRLQDISTVLLPFLQSAA</sequence>
<dbReference type="Gene3D" id="3.40.50.1820">
    <property type="entry name" value="alpha/beta hydrolase"/>
    <property type="match status" value="1"/>
</dbReference>
<comment type="caution">
    <text evidence="2">The sequence shown here is derived from an EMBL/GenBank/DDBJ whole genome shotgun (WGS) entry which is preliminary data.</text>
</comment>
<dbReference type="PANTHER" id="PTHR42103:SF2">
    <property type="entry name" value="AB HYDROLASE-1 DOMAIN-CONTAINING PROTEIN"/>
    <property type="match status" value="1"/>
</dbReference>
<dbReference type="SUPFAM" id="SSF53474">
    <property type="entry name" value="alpha/beta-Hydrolases"/>
    <property type="match status" value="1"/>
</dbReference>
<name>A0A2S5TK83_9GAMM</name>
<dbReference type="PANTHER" id="PTHR42103">
    <property type="entry name" value="ALPHA/BETA-HYDROLASES SUPERFAMILY PROTEIN"/>
    <property type="match status" value="1"/>
</dbReference>
<evidence type="ECO:0000259" key="1">
    <source>
        <dbReference type="Pfam" id="PF00561"/>
    </source>
</evidence>
<organism evidence="2 3">
    <name type="scientific">Solimonas fluminis</name>
    <dbReference type="NCBI Taxonomy" id="2086571"/>
    <lineage>
        <taxon>Bacteria</taxon>
        <taxon>Pseudomonadati</taxon>
        <taxon>Pseudomonadota</taxon>
        <taxon>Gammaproteobacteria</taxon>
        <taxon>Nevskiales</taxon>
        <taxon>Nevskiaceae</taxon>
        <taxon>Solimonas</taxon>
    </lineage>
</organism>